<keyword evidence="5" id="KW-0812">Transmembrane</keyword>
<dbReference type="Gene3D" id="3.90.1480.20">
    <property type="entry name" value="Glycosyl transferase family 29"/>
    <property type="match status" value="2"/>
</dbReference>
<evidence type="ECO:0000313" key="16">
    <source>
        <dbReference type="Proteomes" id="UP000314982"/>
    </source>
</evidence>
<dbReference type="GO" id="GO:0000139">
    <property type="term" value="C:Golgi membrane"/>
    <property type="evidence" value="ECO:0007669"/>
    <property type="project" value="UniProtKB-SubCell"/>
</dbReference>
<keyword evidence="10" id="KW-0443">Lipid metabolism</keyword>
<evidence type="ECO:0000256" key="7">
    <source>
        <dbReference type="ARBA" id="ARBA00022981"/>
    </source>
</evidence>
<keyword evidence="9" id="KW-0333">Golgi apparatus</keyword>
<evidence type="ECO:0000256" key="4">
    <source>
        <dbReference type="ARBA" id="ARBA00022679"/>
    </source>
</evidence>
<keyword evidence="12" id="KW-1015">Disulfide bond</keyword>
<keyword evidence="11" id="KW-0472">Membrane</keyword>
<evidence type="ECO:0000256" key="11">
    <source>
        <dbReference type="ARBA" id="ARBA00023136"/>
    </source>
</evidence>
<comment type="similarity">
    <text evidence="2">Belongs to the glycosyltransferase 29 family.</text>
</comment>
<proteinExistence type="inferred from homology"/>
<dbReference type="Pfam" id="PF00777">
    <property type="entry name" value="Glyco_transf_29"/>
    <property type="match status" value="2"/>
</dbReference>
<comment type="subcellular location">
    <subcellularLocation>
        <location evidence="1">Golgi apparatus membrane</location>
        <topology evidence="1">Single-pass type II membrane protein</topology>
    </subcellularLocation>
</comment>
<dbReference type="Ensembl" id="ENSHHUT00000028886.1">
    <property type="protein sequence ID" value="ENSHHUP00000027774.1"/>
    <property type="gene ID" value="ENSHHUG00000017621.1"/>
</dbReference>
<evidence type="ECO:0000256" key="1">
    <source>
        <dbReference type="ARBA" id="ARBA00004323"/>
    </source>
</evidence>
<name>A0A4W5LPV4_9TELE</name>
<keyword evidence="13" id="KW-0325">Glycoprotein</keyword>
<dbReference type="GO" id="GO:0001574">
    <property type="term" value="P:ganglioside biosynthetic process"/>
    <property type="evidence" value="ECO:0007669"/>
    <property type="project" value="TreeGrafter"/>
</dbReference>
<sequence length="206" mass="23591">MHCRSCALVTSSGHLIGGGRGEEIDRAECVIRMNDAPTVRGYGGDVGRRTSLRVIAHSSMQRVLRSRHELLNASQVRCYIKGKNISELSRTGWFTMTIALELCDQINVYDLYLDLTLSPPSVPYHYYEPLGPEECAMYISHERGRRGSHHRFITEKRVFASWARTFNIHFYQPDWEPPPLPPANRTQGETVSVSRRDWRPGMEVGW</sequence>
<evidence type="ECO:0000313" key="15">
    <source>
        <dbReference type="Ensembl" id="ENSHHUP00000027774.1"/>
    </source>
</evidence>
<keyword evidence="16" id="KW-1185">Reference proteome</keyword>
<dbReference type="GO" id="GO:0001665">
    <property type="term" value="F:alpha-N-acetylgalactosaminide alpha-2,6-sialyltransferase activity"/>
    <property type="evidence" value="ECO:0007669"/>
    <property type="project" value="TreeGrafter"/>
</dbReference>
<reference evidence="16" key="1">
    <citation type="submission" date="2018-06" db="EMBL/GenBank/DDBJ databases">
        <title>Genome assembly of Danube salmon.</title>
        <authorList>
            <person name="Macqueen D.J."/>
            <person name="Gundappa M.K."/>
        </authorList>
    </citation>
    <scope>NUCLEOTIDE SEQUENCE [LARGE SCALE GENOMIC DNA]</scope>
</reference>
<reference evidence="15" key="3">
    <citation type="submission" date="2025-09" db="UniProtKB">
        <authorList>
            <consortium name="Ensembl"/>
        </authorList>
    </citation>
    <scope>IDENTIFICATION</scope>
</reference>
<evidence type="ECO:0000256" key="9">
    <source>
        <dbReference type="ARBA" id="ARBA00023034"/>
    </source>
</evidence>
<protein>
    <submittedName>
        <fullName evidence="15">ST6 N-acetylgalactosaminide alpha-2,6-sialyltransferase 5</fullName>
    </submittedName>
</protein>
<keyword evidence="8" id="KW-1133">Transmembrane helix</keyword>
<evidence type="ECO:0000256" key="5">
    <source>
        <dbReference type="ARBA" id="ARBA00022692"/>
    </source>
</evidence>
<dbReference type="GO" id="GO:0009311">
    <property type="term" value="P:oligosaccharide metabolic process"/>
    <property type="evidence" value="ECO:0007669"/>
    <property type="project" value="TreeGrafter"/>
</dbReference>
<dbReference type="PANTHER" id="PTHR45906:SF5">
    <property type="entry name" value="ALPHA-N-ACETYLGALACTOSAMINIDE ALPHA-2,6-SIALYLTRANSFERASE 5"/>
    <property type="match status" value="1"/>
</dbReference>
<keyword evidence="7" id="KW-0730">Sialic acid</keyword>
<keyword evidence="4" id="KW-0808">Transferase</keyword>
<evidence type="ECO:0000256" key="14">
    <source>
        <dbReference type="ARBA" id="ARBA00043744"/>
    </source>
</evidence>
<dbReference type="GeneTree" id="ENSGT00940000157634"/>
<evidence type="ECO:0000256" key="3">
    <source>
        <dbReference type="ARBA" id="ARBA00022676"/>
    </source>
</evidence>
<keyword evidence="3" id="KW-0328">Glycosyltransferase</keyword>
<dbReference type="PANTHER" id="PTHR45906">
    <property type="entry name" value="ALPHA-N-ACETYL-NEURAMINYL-2,3-BETA-GALACTOSYL-1, 3-N-ACETYL-GALACTOSAMINIDE ALPHA-2,6-SIALYLTRANSFERASE-LIKE"/>
    <property type="match status" value="1"/>
</dbReference>
<organism evidence="15 16">
    <name type="scientific">Hucho hucho</name>
    <name type="common">huchen</name>
    <dbReference type="NCBI Taxonomy" id="62062"/>
    <lineage>
        <taxon>Eukaryota</taxon>
        <taxon>Metazoa</taxon>
        <taxon>Chordata</taxon>
        <taxon>Craniata</taxon>
        <taxon>Vertebrata</taxon>
        <taxon>Euteleostomi</taxon>
        <taxon>Actinopterygii</taxon>
        <taxon>Neopterygii</taxon>
        <taxon>Teleostei</taxon>
        <taxon>Protacanthopterygii</taxon>
        <taxon>Salmoniformes</taxon>
        <taxon>Salmonidae</taxon>
        <taxon>Salmoninae</taxon>
        <taxon>Hucho</taxon>
    </lineage>
</organism>
<dbReference type="InterPro" id="IPR038578">
    <property type="entry name" value="GT29-like_sf"/>
</dbReference>
<evidence type="ECO:0000256" key="2">
    <source>
        <dbReference type="ARBA" id="ARBA00006003"/>
    </source>
</evidence>
<evidence type="ECO:0000256" key="12">
    <source>
        <dbReference type="ARBA" id="ARBA00023157"/>
    </source>
</evidence>
<evidence type="ECO:0000256" key="10">
    <source>
        <dbReference type="ARBA" id="ARBA00023098"/>
    </source>
</evidence>
<evidence type="ECO:0000256" key="8">
    <source>
        <dbReference type="ARBA" id="ARBA00022989"/>
    </source>
</evidence>
<reference evidence="15" key="2">
    <citation type="submission" date="2025-08" db="UniProtKB">
        <authorList>
            <consortium name="Ensembl"/>
        </authorList>
    </citation>
    <scope>IDENTIFICATION</scope>
</reference>
<dbReference type="Proteomes" id="UP000314982">
    <property type="component" value="Unassembled WGS sequence"/>
</dbReference>
<comment type="catalytic activity">
    <reaction evidence="14">
        <text>a ganglioside GM1b (d18:1(4E)) + CMP-N-acetyl-beta-neuraminate = a ganglioside GD1alpha (d18:1(4E)) + CMP + H(+)</text>
        <dbReference type="Rhea" id="RHEA:41968"/>
        <dbReference type="ChEBI" id="CHEBI:15378"/>
        <dbReference type="ChEBI" id="CHEBI:57812"/>
        <dbReference type="ChEBI" id="CHEBI:60377"/>
        <dbReference type="ChEBI" id="CHEBI:78568"/>
        <dbReference type="ChEBI" id="CHEBI:78569"/>
    </reaction>
    <physiologicalReaction direction="left-to-right" evidence="14">
        <dbReference type="Rhea" id="RHEA:41969"/>
    </physiologicalReaction>
</comment>
<evidence type="ECO:0000256" key="6">
    <source>
        <dbReference type="ARBA" id="ARBA00022968"/>
    </source>
</evidence>
<dbReference type="InterPro" id="IPR001675">
    <property type="entry name" value="Glyco_trans_29"/>
</dbReference>
<evidence type="ECO:0000256" key="13">
    <source>
        <dbReference type="ARBA" id="ARBA00023180"/>
    </source>
</evidence>
<accession>A0A4W5LPV4</accession>
<keyword evidence="6" id="KW-0735">Signal-anchor</keyword>
<dbReference type="AlphaFoldDB" id="A0A4W5LPV4"/>